<dbReference type="Gene3D" id="1.20.1250.20">
    <property type="entry name" value="MFS general substrate transporter like domains"/>
    <property type="match status" value="1"/>
</dbReference>
<evidence type="ECO:0000256" key="1">
    <source>
        <dbReference type="ARBA" id="ARBA00004651"/>
    </source>
</evidence>
<sequence>MSPPPEPDGARLSGRAWGVLFVLCGAIFLEGIDVAMLNVALPSIRVDLGMSTGELQWVMSAYVVGYGGFMLLGGRAADLFGRRRTFLLWLTVFLLFSGLGGFAEDGSTLIVARFVTGVAAAFMTPAGLVIGIDAALSPTLTPRLVNRFGNARVIFGGLVLAVLSYALFLPVGDDWTYAAMFPSLITLGLAFSLAYGPLTIVATEGIDEEEQGLTGGLLYTAFQFGAALGLSTVTAVNIAATAEGGSPKALLDGYHAALLVPLIAAALAALISAFGLRDRPGAAADDAPRAAPGAAEGAETAEAAR</sequence>
<evidence type="ECO:0000256" key="4">
    <source>
        <dbReference type="ARBA" id="ARBA00022692"/>
    </source>
</evidence>
<dbReference type="EMBL" id="JANIIC010000020">
    <property type="protein sequence ID" value="MCQ8831047.1"/>
    <property type="molecule type" value="Genomic_DNA"/>
</dbReference>
<feature type="transmembrane region" description="Helical" evidence="9">
    <location>
        <begin position="177"/>
        <end position="196"/>
    </location>
</feature>
<keyword evidence="4 9" id="KW-0812">Transmembrane</keyword>
<dbReference type="SUPFAM" id="SSF103473">
    <property type="entry name" value="MFS general substrate transporter"/>
    <property type="match status" value="2"/>
</dbReference>
<evidence type="ECO:0000313" key="11">
    <source>
        <dbReference type="EMBL" id="MCQ8831047.1"/>
    </source>
</evidence>
<dbReference type="InterPro" id="IPR036259">
    <property type="entry name" value="MFS_trans_sf"/>
</dbReference>
<dbReference type="Pfam" id="PF07690">
    <property type="entry name" value="MFS_1"/>
    <property type="match status" value="1"/>
</dbReference>
<evidence type="ECO:0000256" key="9">
    <source>
        <dbReference type="SAM" id="Phobius"/>
    </source>
</evidence>
<feature type="transmembrane region" description="Helical" evidence="9">
    <location>
        <begin position="217"/>
        <end position="242"/>
    </location>
</feature>
<dbReference type="GO" id="GO:0046677">
    <property type="term" value="P:response to antibiotic"/>
    <property type="evidence" value="ECO:0007669"/>
    <property type="project" value="UniProtKB-KW"/>
</dbReference>
<dbReference type="Proteomes" id="UP001142400">
    <property type="component" value="Unassembled WGS sequence"/>
</dbReference>
<dbReference type="Gene3D" id="1.20.1720.10">
    <property type="entry name" value="Multidrug resistance protein D"/>
    <property type="match status" value="1"/>
</dbReference>
<keyword evidence="5 9" id="KW-1133">Transmembrane helix</keyword>
<gene>
    <name evidence="11" type="ORF">NQU54_18760</name>
</gene>
<organism evidence="11 12">
    <name type="scientific">Streptomyces malaysiensis subsp. samsunensis</name>
    <dbReference type="NCBI Taxonomy" id="459658"/>
    <lineage>
        <taxon>Bacteria</taxon>
        <taxon>Bacillati</taxon>
        <taxon>Actinomycetota</taxon>
        <taxon>Actinomycetes</taxon>
        <taxon>Kitasatosporales</taxon>
        <taxon>Streptomycetaceae</taxon>
        <taxon>Streptomyces</taxon>
        <taxon>Streptomyces violaceusniger group</taxon>
    </lineage>
</organism>
<comment type="caution">
    <text evidence="11">The sequence shown here is derived from an EMBL/GenBank/DDBJ whole genome shotgun (WGS) entry which is preliminary data.</text>
</comment>
<feature type="transmembrane region" description="Helical" evidence="9">
    <location>
        <begin position="254"/>
        <end position="276"/>
    </location>
</feature>
<keyword evidence="2" id="KW-0813">Transport</keyword>
<dbReference type="GO" id="GO:0005886">
    <property type="term" value="C:plasma membrane"/>
    <property type="evidence" value="ECO:0007669"/>
    <property type="project" value="UniProtKB-SubCell"/>
</dbReference>
<dbReference type="InterPro" id="IPR011701">
    <property type="entry name" value="MFS"/>
</dbReference>
<evidence type="ECO:0000259" key="10">
    <source>
        <dbReference type="PROSITE" id="PS50850"/>
    </source>
</evidence>
<feature type="domain" description="Major facilitator superfamily (MFS) profile" evidence="10">
    <location>
        <begin position="19"/>
        <end position="305"/>
    </location>
</feature>
<evidence type="ECO:0000256" key="3">
    <source>
        <dbReference type="ARBA" id="ARBA00022475"/>
    </source>
</evidence>
<dbReference type="PANTHER" id="PTHR42718:SF46">
    <property type="entry name" value="BLR6921 PROTEIN"/>
    <property type="match status" value="1"/>
</dbReference>
<feature type="transmembrane region" description="Helical" evidence="9">
    <location>
        <begin position="109"/>
        <end position="132"/>
    </location>
</feature>
<feature type="transmembrane region" description="Helical" evidence="9">
    <location>
        <begin position="16"/>
        <end position="37"/>
    </location>
</feature>
<dbReference type="AlphaFoldDB" id="A0A9X2LWL4"/>
<feature type="transmembrane region" description="Helical" evidence="9">
    <location>
        <begin position="57"/>
        <end position="74"/>
    </location>
</feature>
<evidence type="ECO:0000313" key="12">
    <source>
        <dbReference type="Proteomes" id="UP001142400"/>
    </source>
</evidence>
<evidence type="ECO:0000256" key="8">
    <source>
        <dbReference type="SAM" id="MobiDB-lite"/>
    </source>
</evidence>
<evidence type="ECO:0000256" key="6">
    <source>
        <dbReference type="ARBA" id="ARBA00023136"/>
    </source>
</evidence>
<reference evidence="11" key="1">
    <citation type="submission" date="2022-06" db="EMBL/GenBank/DDBJ databases">
        <title>WGS of actinobacteria.</title>
        <authorList>
            <person name="Thawai C."/>
        </authorList>
    </citation>
    <scope>NUCLEOTIDE SEQUENCE</scope>
    <source>
        <strain evidence="11">DSM 42010</strain>
    </source>
</reference>
<keyword evidence="3" id="KW-1003">Cell membrane</keyword>
<comment type="subcellular location">
    <subcellularLocation>
        <location evidence="1">Cell membrane</location>
        <topology evidence="1">Multi-pass membrane protein</topology>
    </subcellularLocation>
</comment>
<feature type="transmembrane region" description="Helical" evidence="9">
    <location>
        <begin position="153"/>
        <end position="171"/>
    </location>
</feature>
<keyword evidence="6 9" id="KW-0472">Membrane</keyword>
<dbReference type="PANTHER" id="PTHR42718">
    <property type="entry name" value="MAJOR FACILITATOR SUPERFAMILY MULTIDRUG TRANSPORTER MFSC"/>
    <property type="match status" value="1"/>
</dbReference>
<keyword evidence="7" id="KW-0046">Antibiotic resistance</keyword>
<name>A0A9X2LWL4_STRMQ</name>
<proteinExistence type="predicted"/>
<dbReference type="InterPro" id="IPR020846">
    <property type="entry name" value="MFS_dom"/>
</dbReference>
<feature type="region of interest" description="Disordered" evidence="8">
    <location>
        <begin position="281"/>
        <end position="305"/>
    </location>
</feature>
<feature type="transmembrane region" description="Helical" evidence="9">
    <location>
        <begin position="86"/>
        <end position="103"/>
    </location>
</feature>
<dbReference type="PROSITE" id="PS50850">
    <property type="entry name" value="MFS"/>
    <property type="match status" value="1"/>
</dbReference>
<dbReference type="RefSeq" id="WP_257632079.1">
    <property type="nucleotide sequence ID" value="NZ_JANIIC010000020.1"/>
</dbReference>
<evidence type="ECO:0000256" key="7">
    <source>
        <dbReference type="ARBA" id="ARBA00023251"/>
    </source>
</evidence>
<evidence type="ECO:0000256" key="5">
    <source>
        <dbReference type="ARBA" id="ARBA00022989"/>
    </source>
</evidence>
<accession>A0A9X2LWL4</accession>
<protein>
    <submittedName>
        <fullName evidence="11">MFS transporter</fullName>
    </submittedName>
</protein>
<keyword evidence="12" id="KW-1185">Reference proteome</keyword>
<evidence type="ECO:0000256" key="2">
    <source>
        <dbReference type="ARBA" id="ARBA00022448"/>
    </source>
</evidence>
<dbReference type="GO" id="GO:0022857">
    <property type="term" value="F:transmembrane transporter activity"/>
    <property type="evidence" value="ECO:0007669"/>
    <property type="project" value="InterPro"/>
</dbReference>